<organism evidence="2 3">
    <name type="scientific">Thalictrum thalictroides</name>
    <name type="common">Rue-anemone</name>
    <name type="synonym">Anemone thalictroides</name>
    <dbReference type="NCBI Taxonomy" id="46969"/>
    <lineage>
        <taxon>Eukaryota</taxon>
        <taxon>Viridiplantae</taxon>
        <taxon>Streptophyta</taxon>
        <taxon>Embryophyta</taxon>
        <taxon>Tracheophyta</taxon>
        <taxon>Spermatophyta</taxon>
        <taxon>Magnoliopsida</taxon>
        <taxon>Ranunculales</taxon>
        <taxon>Ranunculaceae</taxon>
        <taxon>Thalictroideae</taxon>
        <taxon>Thalictrum</taxon>
    </lineage>
</organism>
<dbReference type="InterPro" id="IPR054722">
    <property type="entry name" value="PolX-like_BBD"/>
</dbReference>
<proteinExistence type="predicted"/>
<dbReference type="EMBL" id="JABWDY010020177">
    <property type="protein sequence ID" value="KAF5193332.1"/>
    <property type="molecule type" value="Genomic_DNA"/>
</dbReference>
<protein>
    <submittedName>
        <fullName evidence="2">Ribonuclease h-like domain</fullName>
    </submittedName>
</protein>
<keyword evidence="3" id="KW-1185">Reference proteome</keyword>
<feature type="non-terminal residue" evidence="2">
    <location>
        <position position="502"/>
    </location>
</feature>
<evidence type="ECO:0000259" key="1">
    <source>
        <dbReference type="Pfam" id="PF22936"/>
    </source>
</evidence>
<comment type="caution">
    <text evidence="2">The sequence shown here is derived from an EMBL/GenBank/DDBJ whole genome shotgun (WGS) entry which is preliminary data.</text>
</comment>
<accession>A0A7J6WAV9</accession>
<gene>
    <name evidence="2" type="ORF">FRX31_017081</name>
</gene>
<dbReference type="AlphaFoldDB" id="A0A7J6WAV9"/>
<dbReference type="OrthoDB" id="3763355at2759"/>
<reference evidence="2 3" key="1">
    <citation type="submission" date="2020-06" db="EMBL/GenBank/DDBJ databases">
        <title>Transcriptomic and genomic resources for Thalictrum thalictroides and T. hernandezii: Facilitating candidate gene discovery in an emerging model plant lineage.</title>
        <authorList>
            <person name="Arias T."/>
            <person name="Riano-Pachon D.M."/>
            <person name="Di Stilio V.S."/>
        </authorList>
    </citation>
    <scope>NUCLEOTIDE SEQUENCE [LARGE SCALE GENOMIC DNA]</scope>
    <source>
        <strain evidence="3">cv. WT478/WT964</strain>
        <tissue evidence="2">Leaves</tissue>
    </source>
</reference>
<evidence type="ECO:0000313" key="3">
    <source>
        <dbReference type="Proteomes" id="UP000554482"/>
    </source>
</evidence>
<evidence type="ECO:0000313" key="2">
    <source>
        <dbReference type="EMBL" id="KAF5193332.1"/>
    </source>
</evidence>
<feature type="domain" description="Retrovirus-related Pol polyprotein from transposon TNT 1-94-like beta-barrel" evidence="1">
    <location>
        <begin position="331"/>
        <end position="416"/>
    </location>
</feature>
<dbReference type="Pfam" id="PF22936">
    <property type="entry name" value="Pol_BBD"/>
    <property type="match status" value="1"/>
</dbReference>
<dbReference type="Proteomes" id="UP000554482">
    <property type="component" value="Unassembled WGS sequence"/>
</dbReference>
<sequence length="502" mass="57708">MQPELPNDTQEPQPHDIKSTAQSILDLNAEEFAKLQYLEKRHSVKERRNREIRQAIQEIDSYIMSSITLDNELWTRDANSTWALLRALQKRLAPTDHSRKAEIIKSYNALKRYDKNQSVERFLYDWERVYGLAIGLNLPDVMEERPLYDFALSLVSIDETFATNLELRVDENVRRRVFDTSVELMKMEDIIEEFRNFYNRHKSMRQDIIPAAFATSHNGNSPDRRVCLCGNTHLFKDCFYLNPAMRPTGWSGKESTFKKINEALADPRRVKLKTLISNITEYDGGPKETEKSSLNLFIQEDDTEELQNSNCSLSFATLAANDSENDLRESWILDGGSDIHICNDALKWKFETVRKARRDDMVRVGNSSIKIESFGCVKLLVDTPQGKKHITLRNVALANGFITNIVSMQLLNDMGFHWSSRSPTRLEREDHSLACHLYQNGGHILFNNIKLCSSVDMNLCAQSTNDQSLRTVTEAKLHRILAHPNQEVLKQIHGPAYGINID</sequence>
<name>A0A7J6WAV9_THATH</name>